<evidence type="ECO:0000256" key="2">
    <source>
        <dbReference type="ARBA" id="ARBA00004567"/>
    </source>
</evidence>
<evidence type="ECO:0000256" key="17">
    <source>
        <dbReference type="RuleBase" id="RU000492"/>
    </source>
</evidence>
<organism evidence="22 23">
    <name type="scientific">Cladonia borealis</name>
    <dbReference type="NCBI Taxonomy" id="184061"/>
    <lineage>
        <taxon>Eukaryota</taxon>
        <taxon>Fungi</taxon>
        <taxon>Dikarya</taxon>
        <taxon>Ascomycota</taxon>
        <taxon>Pezizomycotina</taxon>
        <taxon>Lecanoromycetes</taxon>
        <taxon>OSLEUM clade</taxon>
        <taxon>Lecanoromycetidae</taxon>
        <taxon>Lecanorales</taxon>
        <taxon>Lecanorineae</taxon>
        <taxon>Cladoniaceae</taxon>
        <taxon>Cladonia</taxon>
    </lineage>
</organism>
<dbReference type="EMBL" id="JAFEKC020000003">
    <property type="protein sequence ID" value="KAK0516129.1"/>
    <property type="molecule type" value="Genomic_DNA"/>
</dbReference>
<evidence type="ECO:0000256" key="14">
    <source>
        <dbReference type="ARBA" id="ARBA00038750"/>
    </source>
</evidence>
<dbReference type="InterPro" id="IPR014001">
    <property type="entry name" value="Helicase_ATP-bd"/>
</dbReference>
<feature type="compositionally biased region" description="Polar residues" evidence="18">
    <location>
        <begin position="48"/>
        <end position="59"/>
    </location>
</feature>
<feature type="region of interest" description="Disordered" evidence="18">
    <location>
        <begin position="1"/>
        <end position="66"/>
    </location>
</feature>
<evidence type="ECO:0000256" key="15">
    <source>
        <dbReference type="ARBA" id="ARBA00047984"/>
    </source>
</evidence>
<keyword evidence="9" id="KW-0694">RNA-binding</keyword>
<keyword evidence="23" id="KW-1185">Reference proteome</keyword>
<keyword evidence="11" id="KW-0906">Nuclear pore complex</keyword>
<dbReference type="InterPro" id="IPR014014">
    <property type="entry name" value="RNA_helicase_DEAD_Q_motif"/>
</dbReference>
<evidence type="ECO:0000256" key="9">
    <source>
        <dbReference type="ARBA" id="ARBA00022884"/>
    </source>
</evidence>
<dbReference type="SMART" id="SM00487">
    <property type="entry name" value="DEXDc"/>
    <property type="match status" value="1"/>
</dbReference>
<dbReference type="Gene3D" id="3.40.50.300">
    <property type="entry name" value="P-loop containing nucleotide triphosphate hydrolases"/>
    <property type="match status" value="2"/>
</dbReference>
<keyword evidence="11" id="KW-0653">Protein transport</keyword>
<gene>
    <name evidence="22" type="ORF">JMJ35_002163</name>
</gene>
<protein>
    <recommendedName>
        <fullName evidence="3">RNA helicase</fullName>
        <ecNumber evidence="3">3.6.4.13</ecNumber>
    </recommendedName>
</protein>
<keyword evidence="8 17" id="KW-0067">ATP-binding</keyword>
<evidence type="ECO:0000259" key="19">
    <source>
        <dbReference type="PROSITE" id="PS51192"/>
    </source>
</evidence>
<evidence type="ECO:0000256" key="8">
    <source>
        <dbReference type="ARBA" id="ARBA00022840"/>
    </source>
</evidence>
<feature type="domain" description="DEAD-box RNA helicase Q" evidence="21">
    <location>
        <begin position="113"/>
        <end position="141"/>
    </location>
</feature>
<evidence type="ECO:0000256" key="7">
    <source>
        <dbReference type="ARBA" id="ARBA00022816"/>
    </source>
</evidence>
<dbReference type="EC" id="3.6.4.13" evidence="3"/>
<comment type="function">
    <text evidence="12">ATP-dependent RNA helicase associated with the nuclear pore complex and essential for mRNA export from the nucleus. May participate in a terminal step of mRNA export through the removal of proteins that accompany mRNA through the nucleopore complex. May also be involved in early transcription.</text>
</comment>
<feature type="domain" description="Helicase ATP-binding" evidence="19">
    <location>
        <begin position="146"/>
        <end position="318"/>
    </location>
</feature>
<keyword evidence="10" id="KW-0811">Translocation</keyword>
<keyword evidence="7" id="KW-0813">Transport</keyword>
<comment type="similarity">
    <text evidence="13">Belongs to the DEAD box helicase family. DDX19/DBP5 subfamily.</text>
</comment>
<dbReference type="Proteomes" id="UP001166286">
    <property type="component" value="Unassembled WGS sequence"/>
</dbReference>
<evidence type="ECO:0000313" key="23">
    <source>
        <dbReference type="Proteomes" id="UP001166286"/>
    </source>
</evidence>
<name>A0AA39R9K6_9LECA</name>
<evidence type="ECO:0000256" key="12">
    <source>
        <dbReference type="ARBA" id="ARBA00037213"/>
    </source>
</evidence>
<dbReference type="InterPro" id="IPR011545">
    <property type="entry name" value="DEAD/DEAH_box_helicase_dom"/>
</dbReference>
<dbReference type="GO" id="GO:0016787">
    <property type="term" value="F:hydrolase activity"/>
    <property type="evidence" value="ECO:0007669"/>
    <property type="project" value="UniProtKB-KW"/>
</dbReference>
<dbReference type="AlphaFoldDB" id="A0AA39R9K6"/>
<feature type="compositionally biased region" description="Basic and acidic residues" evidence="18">
    <location>
        <begin position="1"/>
        <end position="13"/>
    </location>
</feature>
<dbReference type="SMART" id="SM00490">
    <property type="entry name" value="HELICc"/>
    <property type="match status" value="1"/>
</dbReference>
<dbReference type="InterPro" id="IPR027417">
    <property type="entry name" value="P-loop_NTPase"/>
</dbReference>
<dbReference type="PROSITE" id="PS51194">
    <property type="entry name" value="HELICASE_CTER"/>
    <property type="match status" value="1"/>
</dbReference>
<keyword evidence="6 17" id="KW-0347">Helicase</keyword>
<evidence type="ECO:0000256" key="1">
    <source>
        <dbReference type="ARBA" id="ARBA00004335"/>
    </source>
</evidence>
<dbReference type="GO" id="GO:0003724">
    <property type="term" value="F:RNA helicase activity"/>
    <property type="evidence" value="ECO:0007669"/>
    <property type="project" value="UniProtKB-EC"/>
</dbReference>
<evidence type="ECO:0000256" key="13">
    <source>
        <dbReference type="ARBA" id="ARBA00038143"/>
    </source>
</evidence>
<keyword evidence="11" id="KW-0539">Nucleus</keyword>
<evidence type="ECO:0000256" key="6">
    <source>
        <dbReference type="ARBA" id="ARBA00022806"/>
    </source>
</evidence>
<proteinExistence type="inferred from homology"/>
<dbReference type="GO" id="GO:0031965">
    <property type="term" value="C:nuclear membrane"/>
    <property type="evidence" value="ECO:0007669"/>
    <property type="project" value="UniProtKB-SubCell"/>
</dbReference>
<evidence type="ECO:0000256" key="16">
    <source>
        <dbReference type="PROSITE-ProRule" id="PRU00552"/>
    </source>
</evidence>
<comment type="catalytic activity">
    <reaction evidence="15">
        <text>ATP + H2O = ADP + phosphate + H(+)</text>
        <dbReference type="Rhea" id="RHEA:13065"/>
        <dbReference type="ChEBI" id="CHEBI:15377"/>
        <dbReference type="ChEBI" id="CHEBI:15378"/>
        <dbReference type="ChEBI" id="CHEBI:30616"/>
        <dbReference type="ChEBI" id="CHEBI:43474"/>
        <dbReference type="ChEBI" id="CHEBI:456216"/>
        <dbReference type="EC" id="3.6.4.13"/>
    </reaction>
</comment>
<evidence type="ECO:0000256" key="18">
    <source>
        <dbReference type="SAM" id="MobiDB-lite"/>
    </source>
</evidence>
<comment type="caution">
    <text evidence="22">The sequence shown here is derived from an EMBL/GenBank/DDBJ whole genome shotgun (WGS) entry which is preliminary data.</text>
</comment>
<dbReference type="InterPro" id="IPR000629">
    <property type="entry name" value="RNA-helicase_DEAD-box_CS"/>
</dbReference>
<dbReference type="GO" id="GO:0015031">
    <property type="term" value="P:protein transport"/>
    <property type="evidence" value="ECO:0007669"/>
    <property type="project" value="UniProtKB-KW"/>
</dbReference>
<dbReference type="SUPFAM" id="SSF52540">
    <property type="entry name" value="P-loop containing nucleoside triphosphate hydrolases"/>
    <property type="match status" value="1"/>
</dbReference>
<dbReference type="Pfam" id="PF00270">
    <property type="entry name" value="DEAD"/>
    <property type="match status" value="1"/>
</dbReference>
<evidence type="ECO:0000313" key="22">
    <source>
        <dbReference type="EMBL" id="KAK0516129.1"/>
    </source>
</evidence>
<dbReference type="PANTHER" id="PTHR47958">
    <property type="entry name" value="ATP-DEPENDENT RNA HELICASE DBP3"/>
    <property type="match status" value="1"/>
</dbReference>
<evidence type="ECO:0000256" key="11">
    <source>
        <dbReference type="ARBA" id="ARBA00023132"/>
    </source>
</evidence>
<feature type="domain" description="Helicase C-terminal" evidence="20">
    <location>
        <begin position="329"/>
        <end position="497"/>
    </location>
</feature>
<evidence type="ECO:0000256" key="10">
    <source>
        <dbReference type="ARBA" id="ARBA00023010"/>
    </source>
</evidence>
<evidence type="ECO:0000256" key="3">
    <source>
        <dbReference type="ARBA" id="ARBA00012552"/>
    </source>
</evidence>
<accession>A0AA39R9K6</accession>
<dbReference type="GO" id="GO:0003723">
    <property type="term" value="F:RNA binding"/>
    <property type="evidence" value="ECO:0007669"/>
    <property type="project" value="UniProtKB-KW"/>
</dbReference>
<dbReference type="FunFam" id="3.40.50.300:FF:000849">
    <property type="entry name" value="ATP-dependent RNA helicase DBP5"/>
    <property type="match status" value="1"/>
</dbReference>
<feature type="compositionally biased region" description="Polar residues" evidence="18">
    <location>
        <begin position="14"/>
        <end position="41"/>
    </location>
</feature>
<dbReference type="GO" id="GO:0051028">
    <property type="term" value="P:mRNA transport"/>
    <property type="evidence" value="ECO:0007669"/>
    <property type="project" value="UniProtKB-KW"/>
</dbReference>
<dbReference type="GO" id="GO:0005524">
    <property type="term" value="F:ATP binding"/>
    <property type="evidence" value="ECO:0007669"/>
    <property type="project" value="UniProtKB-KW"/>
</dbReference>
<keyword evidence="5 17" id="KW-0378">Hydrolase</keyword>
<keyword evidence="7" id="KW-0509">mRNA transport</keyword>
<comment type="subcellular location">
    <subcellularLocation>
        <location evidence="1">Nucleus membrane</location>
        <topology evidence="1">Peripheral membrane protein</topology>
        <orientation evidence="1">Cytoplasmic side</orientation>
    </subcellularLocation>
    <subcellularLocation>
        <location evidence="2">Nucleus</location>
        <location evidence="2">Nuclear pore complex</location>
    </subcellularLocation>
</comment>
<dbReference type="PROSITE" id="PS00039">
    <property type="entry name" value="DEAD_ATP_HELICASE"/>
    <property type="match status" value="1"/>
</dbReference>
<dbReference type="Pfam" id="PF00271">
    <property type="entry name" value="Helicase_C"/>
    <property type="match status" value="1"/>
</dbReference>
<dbReference type="CDD" id="cd17963">
    <property type="entry name" value="DEADc_DDX19_DDX25"/>
    <property type="match status" value="1"/>
</dbReference>
<comment type="subunit">
    <text evidence="14">Associates with the nuclear pore complex.</text>
</comment>
<evidence type="ECO:0000256" key="4">
    <source>
        <dbReference type="ARBA" id="ARBA00022741"/>
    </source>
</evidence>
<evidence type="ECO:0000256" key="5">
    <source>
        <dbReference type="ARBA" id="ARBA00022801"/>
    </source>
</evidence>
<sequence length="527" mass="57119">MASLEDRVSKPENDQTGGDATASTGTKATAPISTSGATSSWADEASPADTNSKTATVETNSEKDTSSLANAQLDGGATAALNGSSGLYDSTYEVDVQLSDLQKQSGNPLASIKSFEELGLAENILKGIYQMRFTKPSKIQEKALPLLLANPPQNMIGQSQSGTGKTAAFILNILTRLDFSSGMINQPQALILAPSRELARQILGVCQIMGEYLDGLKVEAAIPVEREQRGKQIVGQVVVGTPGTTMDLIRRRLLNATHIKVLVLDEADNMLDQQGLGDQCIRVKQLLPRNIQVVLFSATFPDRVVGFASKFAPNANTITLRHEELTVDGIKQLYLDCPTEEDKYTSLVRLYGMMTIGSSIIFVRTKKTALEIEQRMNHEGHAVACLTSDYEGSNRDVIIDSFRSGQSKVLIATNVLSRGIDVQTVSLVVNYDLPDDGKGHADPQTYLHRIGRTGRFGRVGVAIAMVCGPQSYRLVKEISEYFAVEMTSLPYNDWDQIEEIVKKVVKSSRAGANFTKATVGQSSDTSM</sequence>
<dbReference type="PROSITE" id="PS51195">
    <property type="entry name" value="Q_MOTIF"/>
    <property type="match status" value="1"/>
</dbReference>
<evidence type="ECO:0000259" key="21">
    <source>
        <dbReference type="PROSITE" id="PS51195"/>
    </source>
</evidence>
<feature type="short sequence motif" description="Q motif" evidence="16">
    <location>
        <begin position="113"/>
        <end position="141"/>
    </location>
</feature>
<dbReference type="GO" id="GO:0005643">
    <property type="term" value="C:nuclear pore"/>
    <property type="evidence" value="ECO:0007669"/>
    <property type="project" value="UniProtKB-SubCell"/>
</dbReference>
<reference evidence="22" key="1">
    <citation type="submission" date="2023-03" db="EMBL/GenBank/DDBJ databases">
        <title>Complete genome of Cladonia borealis.</title>
        <authorList>
            <person name="Park H."/>
        </authorList>
    </citation>
    <scope>NUCLEOTIDE SEQUENCE</scope>
    <source>
        <strain evidence="22">ANT050790</strain>
    </source>
</reference>
<dbReference type="CDD" id="cd18787">
    <property type="entry name" value="SF2_C_DEAD"/>
    <property type="match status" value="1"/>
</dbReference>
<evidence type="ECO:0000259" key="20">
    <source>
        <dbReference type="PROSITE" id="PS51194"/>
    </source>
</evidence>
<dbReference type="PROSITE" id="PS51192">
    <property type="entry name" value="HELICASE_ATP_BIND_1"/>
    <property type="match status" value="1"/>
</dbReference>
<dbReference type="InterPro" id="IPR001650">
    <property type="entry name" value="Helicase_C-like"/>
</dbReference>
<keyword evidence="4 17" id="KW-0547">Nucleotide-binding</keyword>